<dbReference type="Gene3D" id="3.40.190.170">
    <property type="entry name" value="Bacterial extracellular solute-binding protein, family 7"/>
    <property type="match status" value="2"/>
</dbReference>
<evidence type="ECO:0000313" key="3">
    <source>
        <dbReference type="Proteomes" id="UP000321567"/>
    </source>
</evidence>
<reference evidence="2 3" key="1">
    <citation type="submission" date="2019-07" db="EMBL/GenBank/DDBJ databases">
        <title>Whole genome shotgun sequence of Rhodospirillum oryzae NBRC 107573.</title>
        <authorList>
            <person name="Hosoyama A."/>
            <person name="Uohara A."/>
            <person name="Ohji S."/>
            <person name="Ichikawa N."/>
        </authorList>
    </citation>
    <scope>NUCLEOTIDE SEQUENCE [LARGE SCALE GENOMIC DNA]</scope>
    <source>
        <strain evidence="2 3">NBRC 107573</strain>
    </source>
</reference>
<feature type="region of interest" description="Disordered" evidence="1">
    <location>
        <begin position="314"/>
        <end position="475"/>
    </location>
</feature>
<dbReference type="Proteomes" id="UP000321567">
    <property type="component" value="Unassembled WGS sequence"/>
</dbReference>
<sequence length="475" mass="48489">MRHGPTQAGLQALGMLLGLGLGWTGFPLPLMAHTLKAAHGYEEGLRETRHRMLEVLARELAAREPSLRLKIYGRGRLFTPAEMWIGLMSGTLEVASLPLTTLRGVDPVFARPARPGLATTLEDAYGLAQGPLMRTVRETLARHGVRVLADLWLPGALIARDGSCAHRPADLAGKRFDPGGRPLGGVARAHGAVLQEADKAPVSGPSREPAAVEAVAELDILGGLPLPASACVTLPGPAAPWFEYHPVLMSEKTWAGLSERQQAAVMEAARSAETYARVALSRALAASEARLATAAREGARVEFFTPEEARAWIPPAPPVAPSPAEPAPGASAPVASAPVEPSPVEPAPVVPAPVAATLPPASGGEPRPTPEPSASGAAPAGAAGPSEPLSAPAPAPVASPVVSSAPDSSPGPGGDATPNASDFVPVAPQARSPSEPPAEVSPAVSEPKAETPGAVAPDTQPSAVPPPPRSESAPR</sequence>
<feature type="compositionally biased region" description="Low complexity" evidence="1">
    <location>
        <begin position="327"/>
        <end position="339"/>
    </location>
</feature>
<feature type="compositionally biased region" description="Low complexity" evidence="1">
    <location>
        <begin position="372"/>
        <end position="390"/>
    </location>
</feature>
<gene>
    <name evidence="2" type="ORF">ROR02_06030</name>
</gene>
<accession>A0A512H4T8</accession>
<protein>
    <submittedName>
        <fullName evidence="2">Uncharacterized protein</fullName>
    </submittedName>
</protein>
<dbReference type="PRINTS" id="PR01007">
    <property type="entry name" value="FLGHOOKFLIK"/>
</dbReference>
<dbReference type="GO" id="GO:0044780">
    <property type="term" value="P:bacterial-type flagellum assembly"/>
    <property type="evidence" value="ECO:0007669"/>
    <property type="project" value="InterPro"/>
</dbReference>
<proteinExistence type="predicted"/>
<dbReference type="InterPro" id="IPR038404">
    <property type="entry name" value="TRAP_DctP_sf"/>
</dbReference>
<dbReference type="AlphaFoldDB" id="A0A512H4T8"/>
<dbReference type="InterPro" id="IPR001635">
    <property type="entry name" value="Flag_hook_Flik"/>
</dbReference>
<feature type="compositionally biased region" description="Low complexity" evidence="1">
    <location>
        <begin position="352"/>
        <end position="362"/>
    </location>
</feature>
<feature type="compositionally biased region" description="Low complexity" evidence="1">
    <location>
        <begin position="398"/>
        <end position="418"/>
    </location>
</feature>
<dbReference type="RefSeq" id="WP_147162530.1">
    <property type="nucleotide sequence ID" value="NZ_BJZO01000010.1"/>
</dbReference>
<dbReference type="EMBL" id="BJZO01000010">
    <property type="protein sequence ID" value="GEO80472.1"/>
    <property type="molecule type" value="Genomic_DNA"/>
</dbReference>
<dbReference type="OrthoDB" id="8678862at2"/>
<organism evidence="2 3">
    <name type="scientific">Pararhodospirillum oryzae</name>
    <dbReference type="NCBI Taxonomy" id="478448"/>
    <lineage>
        <taxon>Bacteria</taxon>
        <taxon>Pseudomonadati</taxon>
        <taxon>Pseudomonadota</taxon>
        <taxon>Alphaproteobacteria</taxon>
        <taxon>Rhodospirillales</taxon>
        <taxon>Rhodospirillaceae</taxon>
        <taxon>Pararhodospirillum</taxon>
    </lineage>
</organism>
<evidence type="ECO:0000313" key="2">
    <source>
        <dbReference type="EMBL" id="GEO80472.1"/>
    </source>
</evidence>
<name>A0A512H4T8_9PROT</name>
<evidence type="ECO:0000256" key="1">
    <source>
        <dbReference type="SAM" id="MobiDB-lite"/>
    </source>
</evidence>
<comment type="caution">
    <text evidence="2">The sequence shown here is derived from an EMBL/GenBank/DDBJ whole genome shotgun (WGS) entry which is preliminary data.</text>
</comment>
<dbReference type="GO" id="GO:0009424">
    <property type="term" value="C:bacterial-type flagellum hook"/>
    <property type="evidence" value="ECO:0007669"/>
    <property type="project" value="InterPro"/>
</dbReference>
<feature type="compositionally biased region" description="Pro residues" evidence="1">
    <location>
        <begin position="314"/>
        <end position="326"/>
    </location>
</feature>
<feature type="compositionally biased region" description="Pro residues" evidence="1">
    <location>
        <begin position="340"/>
        <end position="351"/>
    </location>
</feature>
<feature type="compositionally biased region" description="Low complexity" evidence="1">
    <location>
        <begin position="437"/>
        <end position="446"/>
    </location>
</feature>
<keyword evidence="3" id="KW-1185">Reference proteome</keyword>